<accession>A0A6J5LB61</accession>
<reference evidence="1" key="1">
    <citation type="submission" date="2020-04" db="EMBL/GenBank/DDBJ databases">
        <authorList>
            <person name="Chiriac C."/>
            <person name="Salcher M."/>
            <person name="Ghai R."/>
            <person name="Kavagutti S V."/>
        </authorList>
    </citation>
    <scope>NUCLEOTIDE SEQUENCE</scope>
</reference>
<organism evidence="1">
    <name type="scientific">uncultured Caudovirales phage</name>
    <dbReference type="NCBI Taxonomy" id="2100421"/>
    <lineage>
        <taxon>Viruses</taxon>
        <taxon>Duplodnaviria</taxon>
        <taxon>Heunggongvirae</taxon>
        <taxon>Uroviricota</taxon>
        <taxon>Caudoviricetes</taxon>
        <taxon>Peduoviridae</taxon>
        <taxon>Maltschvirus</taxon>
        <taxon>Maltschvirus maltsch</taxon>
    </lineage>
</organism>
<evidence type="ECO:0000313" key="1">
    <source>
        <dbReference type="EMBL" id="CAB4130267.1"/>
    </source>
</evidence>
<gene>
    <name evidence="1" type="ORF">UFOVP116_353</name>
</gene>
<name>A0A6J5LB61_9CAUD</name>
<protein>
    <submittedName>
        <fullName evidence="1">Uncharacterized protein</fullName>
    </submittedName>
</protein>
<sequence>MSLTPQQPASGILLSNEFSTEKTKESSYRISCNCGSEEHNHNLWVAHDLDCKDVTVTIYTQVTTPFWSTSRFKQIWQILTTGTTKLESSLILTQQQAVNYAAALTKFE</sequence>
<proteinExistence type="predicted"/>
<dbReference type="EMBL" id="LR796237">
    <property type="protein sequence ID" value="CAB4130267.1"/>
    <property type="molecule type" value="Genomic_DNA"/>
</dbReference>